<reference evidence="5 6" key="1">
    <citation type="submission" date="2024-02" db="EMBL/GenBank/DDBJ databases">
        <authorList>
            <person name="Daric V."/>
            <person name="Darras S."/>
        </authorList>
    </citation>
    <scope>NUCLEOTIDE SEQUENCE [LARGE SCALE GENOMIC DNA]</scope>
</reference>
<keyword evidence="1" id="KW-0519">Myristate</keyword>
<feature type="region of interest" description="Disordered" evidence="4">
    <location>
        <begin position="82"/>
        <end position="124"/>
    </location>
</feature>
<dbReference type="InterPro" id="IPR055366">
    <property type="entry name" value="SVIP_metazoa"/>
</dbReference>
<proteinExistence type="predicted"/>
<evidence type="ECO:0000256" key="1">
    <source>
        <dbReference type="ARBA" id="ARBA00022707"/>
    </source>
</evidence>
<feature type="compositionally biased region" description="Basic and acidic residues" evidence="4">
    <location>
        <begin position="82"/>
        <end position="110"/>
    </location>
</feature>
<keyword evidence="6" id="KW-1185">Reference proteome</keyword>
<evidence type="ECO:0000256" key="3">
    <source>
        <dbReference type="ARBA" id="ARBA00023288"/>
    </source>
</evidence>
<sequence>MRSMVSKILWYCAIPVLSGFCSGLVPTFLQSIRLLLVIINYREIRRPYKMGALECCFGSVDDVETPDPEIKRQQMLQAAVERSNKEEARGVKNPEKVKQQMRKAEEKEVHTNQATDGGLRWQVG</sequence>
<dbReference type="InterPro" id="IPR031632">
    <property type="entry name" value="SVIP"/>
</dbReference>
<evidence type="ECO:0000256" key="2">
    <source>
        <dbReference type="ARBA" id="ARBA00023139"/>
    </source>
</evidence>
<dbReference type="PANTHER" id="PTHR35269:SF1">
    <property type="entry name" value="SMALL VCP_P97-INTERACTING PROTEIN"/>
    <property type="match status" value="1"/>
</dbReference>
<comment type="caution">
    <text evidence="5">The sequence shown here is derived from an EMBL/GenBank/DDBJ whole genome shotgun (WGS) entry which is preliminary data.</text>
</comment>
<keyword evidence="2" id="KW-0564">Palmitate</keyword>
<dbReference type="Proteomes" id="UP001642483">
    <property type="component" value="Unassembled WGS sequence"/>
</dbReference>
<evidence type="ECO:0000256" key="4">
    <source>
        <dbReference type="SAM" id="MobiDB-lite"/>
    </source>
</evidence>
<dbReference type="EMBL" id="CAWYQH010000097">
    <property type="protein sequence ID" value="CAK8683363.1"/>
    <property type="molecule type" value="Genomic_DNA"/>
</dbReference>
<dbReference type="PANTHER" id="PTHR35269">
    <property type="entry name" value="SMALL VCP/P97-INTERACTING PROTEIN"/>
    <property type="match status" value="1"/>
</dbReference>
<protein>
    <recommendedName>
        <fullName evidence="7">Small VCP/p97-interacting protein</fullName>
    </recommendedName>
</protein>
<gene>
    <name evidence="5" type="ORF">CVLEPA_LOCUS14444</name>
</gene>
<dbReference type="Pfam" id="PF15811">
    <property type="entry name" value="SVIP"/>
    <property type="match status" value="1"/>
</dbReference>
<keyword evidence="3" id="KW-0449">Lipoprotein</keyword>
<accession>A0ABP0FUQ6</accession>
<name>A0ABP0FUQ6_CLALP</name>
<organism evidence="5 6">
    <name type="scientific">Clavelina lepadiformis</name>
    <name type="common">Light-bulb sea squirt</name>
    <name type="synonym">Ascidia lepadiformis</name>
    <dbReference type="NCBI Taxonomy" id="159417"/>
    <lineage>
        <taxon>Eukaryota</taxon>
        <taxon>Metazoa</taxon>
        <taxon>Chordata</taxon>
        <taxon>Tunicata</taxon>
        <taxon>Ascidiacea</taxon>
        <taxon>Aplousobranchia</taxon>
        <taxon>Clavelinidae</taxon>
        <taxon>Clavelina</taxon>
    </lineage>
</organism>
<evidence type="ECO:0008006" key="7">
    <source>
        <dbReference type="Google" id="ProtNLM"/>
    </source>
</evidence>
<evidence type="ECO:0000313" key="5">
    <source>
        <dbReference type="EMBL" id="CAK8683363.1"/>
    </source>
</evidence>
<evidence type="ECO:0000313" key="6">
    <source>
        <dbReference type="Proteomes" id="UP001642483"/>
    </source>
</evidence>